<dbReference type="Proteomes" id="UP000290288">
    <property type="component" value="Unassembled WGS sequence"/>
</dbReference>
<name>A0A4Q2D7B0_9AGAR</name>
<dbReference type="SUPFAM" id="SSF81383">
    <property type="entry name" value="F-box domain"/>
    <property type="match status" value="1"/>
</dbReference>
<dbReference type="PROSITE" id="PS50294">
    <property type="entry name" value="WD_REPEATS_REGION"/>
    <property type="match status" value="5"/>
</dbReference>
<dbReference type="SUPFAM" id="SSF50978">
    <property type="entry name" value="WD40 repeat-like"/>
    <property type="match status" value="1"/>
</dbReference>
<feature type="repeat" description="WD" evidence="3">
    <location>
        <begin position="633"/>
        <end position="672"/>
    </location>
</feature>
<dbReference type="PANTHER" id="PTHR19848:SF8">
    <property type="entry name" value="F-BOX AND WD REPEAT DOMAIN CONTAINING 7"/>
    <property type="match status" value="1"/>
</dbReference>
<dbReference type="CDD" id="cd00200">
    <property type="entry name" value="WD40"/>
    <property type="match status" value="1"/>
</dbReference>
<dbReference type="Gene3D" id="1.20.1280.50">
    <property type="match status" value="1"/>
</dbReference>
<evidence type="ECO:0000313" key="7">
    <source>
        <dbReference type="Proteomes" id="UP000290288"/>
    </source>
</evidence>
<feature type="domain" description="F-box" evidence="5">
    <location>
        <begin position="199"/>
        <end position="273"/>
    </location>
</feature>
<dbReference type="Pfam" id="PF00400">
    <property type="entry name" value="WD40"/>
    <property type="match status" value="6"/>
</dbReference>
<keyword evidence="7" id="KW-1185">Reference proteome</keyword>
<proteinExistence type="predicted"/>
<evidence type="ECO:0000256" key="3">
    <source>
        <dbReference type="PROSITE-ProRule" id="PRU00221"/>
    </source>
</evidence>
<dbReference type="SMART" id="SM00320">
    <property type="entry name" value="WD40"/>
    <property type="match status" value="7"/>
</dbReference>
<feature type="repeat" description="WD" evidence="3">
    <location>
        <begin position="553"/>
        <end position="592"/>
    </location>
</feature>
<gene>
    <name evidence="6" type="ORF">EST38_g10472</name>
</gene>
<dbReference type="PROSITE" id="PS00678">
    <property type="entry name" value="WD_REPEATS_1"/>
    <property type="match status" value="2"/>
</dbReference>
<evidence type="ECO:0000256" key="4">
    <source>
        <dbReference type="SAM" id="MobiDB-lite"/>
    </source>
</evidence>
<feature type="region of interest" description="Disordered" evidence="4">
    <location>
        <begin position="311"/>
        <end position="343"/>
    </location>
</feature>
<organism evidence="6 7">
    <name type="scientific">Candolleomyces aberdarensis</name>
    <dbReference type="NCBI Taxonomy" id="2316362"/>
    <lineage>
        <taxon>Eukaryota</taxon>
        <taxon>Fungi</taxon>
        <taxon>Dikarya</taxon>
        <taxon>Basidiomycota</taxon>
        <taxon>Agaricomycotina</taxon>
        <taxon>Agaricomycetes</taxon>
        <taxon>Agaricomycetidae</taxon>
        <taxon>Agaricales</taxon>
        <taxon>Agaricineae</taxon>
        <taxon>Psathyrellaceae</taxon>
        <taxon>Candolleomyces</taxon>
    </lineage>
</organism>
<dbReference type="InterPro" id="IPR036047">
    <property type="entry name" value="F-box-like_dom_sf"/>
</dbReference>
<feature type="compositionally biased region" description="Polar residues" evidence="4">
    <location>
        <begin position="311"/>
        <end position="322"/>
    </location>
</feature>
<dbReference type="EMBL" id="SDEE01000559">
    <property type="protein sequence ID" value="RXW15383.1"/>
    <property type="molecule type" value="Genomic_DNA"/>
</dbReference>
<dbReference type="PANTHER" id="PTHR19848">
    <property type="entry name" value="WD40 REPEAT PROTEIN"/>
    <property type="match status" value="1"/>
</dbReference>
<evidence type="ECO:0000313" key="6">
    <source>
        <dbReference type="EMBL" id="RXW15383.1"/>
    </source>
</evidence>
<dbReference type="Pfam" id="PF12937">
    <property type="entry name" value="F-box-like"/>
    <property type="match status" value="1"/>
</dbReference>
<evidence type="ECO:0000256" key="2">
    <source>
        <dbReference type="ARBA" id="ARBA00022737"/>
    </source>
</evidence>
<feature type="repeat" description="WD" evidence="3">
    <location>
        <begin position="593"/>
        <end position="632"/>
    </location>
</feature>
<dbReference type="InterPro" id="IPR036322">
    <property type="entry name" value="WD40_repeat_dom_sf"/>
</dbReference>
<feature type="repeat" description="WD" evidence="3">
    <location>
        <begin position="446"/>
        <end position="485"/>
    </location>
</feature>
<protein>
    <recommendedName>
        <fullName evidence="5">F-box domain-containing protein</fullName>
    </recommendedName>
</protein>
<comment type="caution">
    <text evidence="6">The sequence shown here is derived from an EMBL/GenBank/DDBJ whole genome shotgun (WGS) entry which is preliminary data.</text>
</comment>
<keyword evidence="2" id="KW-0677">Repeat</keyword>
<evidence type="ECO:0000259" key="5">
    <source>
        <dbReference type="Pfam" id="PF12937"/>
    </source>
</evidence>
<dbReference type="OrthoDB" id="19711at2759"/>
<dbReference type="PROSITE" id="PS50082">
    <property type="entry name" value="WD_REPEATS_2"/>
    <property type="match status" value="5"/>
</dbReference>
<dbReference type="InterPro" id="IPR001810">
    <property type="entry name" value="F-box_dom"/>
</dbReference>
<dbReference type="AlphaFoldDB" id="A0A4Q2D7B0"/>
<feature type="repeat" description="WD" evidence="3">
    <location>
        <begin position="673"/>
        <end position="714"/>
    </location>
</feature>
<accession>A0A4Q2D7B0</accession>
<sequence>MDIDSLAGRPTSPSPSVDFSIIDVDLDDPEVQFSTNTPIPGAYPIGRRAMSGMGSRRTTFASSSSGWPATASTTSIYQTPAESSHNPFKGTLSRIWDVISSPGRAVLNFTPSPSLSAPPRTPSPPPRLGSWYLAEQPSIPSRTKGKARAFFSRNGSRSELHDFINYSDLAPLDGEEGELIDDEACFIDVRAITGIDILALLPPEVALHILIMLCPSPPSHSSPRTSRPLRTSHALSVDTEQNAARHAILACRAVSHTWRRLASDNAVWRALFLSRWGIDLRRAGPELSDPPLSTLRSLGLTWSFEWGSNRGSSYGGTQSRGSKSMKGRFIPFASPRTSSNLKHSQTRSDYSHYYSSHRISYIRPPPASASPLSAAPLQLDWRLLYRERLELERRWAGTVPGTVPSRTFSRPPLAPDLLGLFDLATDDQEMEMKENIRPWEPVIRKMEGHTDSVYCVEFDSQYVVTGSRDRTIKVWSLKTGQVLGTFQDAHRGSVLCLKFEKDWALGADSMEAPPKGLLVSGSSDCSICVWEMELGDLLPNGEREITAKVLATLEGHEGGVLDIRMDDKWIVSCSKDASIRVWDRKTLTLSRVLRGHEGPVNAIGLQHDRVVSASGDGKLILWDTTNGERIRTFEGHDRGLACIEFKDNFIVSGSNDDKIKVWDPWTGECLRTLTGHNGLVRALSFDPRTGRLVSVSYDKTVKVWDFRTGKCLRDFGQVHGSHIFDVKFDATRIVTASHDHKIAELDFSVGLDASLFI</sequence>
<dbReference type="STRING" id="2316362.A0A4Q2D7B0"/>
<dbReference type="InterPro" id="IPR020472">
    <property type="entry name" value="WD40_PAC1"/>
</dbReference>
<dbReference type="InterPro" id="IPR015943">
    <property type="entry name" value="WD40/YVTN_repeat-like_dom_sf"/>
</dbReference>
<keyword evidence="1 3" id="KW-0853">WD repeat</keyword>
<dbReference type="Gene3D" id="2.130.10.10">
    <property type="entry name" value="YVTN repeat-like/Quinoprotein amine dehydrogenase"/>
    <property type="match status" value="2"/>
</dbReference>
<reference evidence="6 7" key="1">
    <citation type="submission" date="2019-01" db="EMBL/GenBank/DDBJ databases">
        <title>Draft genome sequence of Psathyrella aberdarensis IHI B618.</title>
        <authorList>
            <person name="Buettner E."/>
            <person name="Kellner H."/>
        </authorList>
    </citation>
    <scope>NUCLEOTIDE SEQUENCE [LARGE SCALE GENOMIC DNA]</scope>
    <source>
        <strain evidence="6 7">IHI B618</strain>
    </source>
</reference>
<evidence type="ECO:0000256" key="1">
    <source>
        <dbReference type="ARBA" id="ARBA00022574"/>
    </source>
</evidence>
<dbReference type="PRINTS" id="PR00320">
    <property type="entry name" value="GPROTEINBRPT"/>
</dbReference>
<dbReference type="InterPro" id="IPR019775">
    <property type="entry name" value="WD40_repeat_CS"/>
</dbReference>
<dbReference type="InterPro" id="IPR001680">
    <property type="entry name" value="WD40_rpt"/>
</dbReference>